<feature type="chain" id="PRO_5008884454" evidence="2">
    <location>
        <begin position="24"/>
        <end position="595"/>
    </location>
</feature>
<dbReference type="AlphaFoldDB" id="A0A1C7D8Q1"/>
<dbReference type="InterPro" id="IPR011990">
    <property type="entry name" value="TPR-like_helical_dom_sf"/>
</dbReference>
<dbReference type="OrthoDB" id="7259535at2"/>
<evidence type="ECO:0000313" key="4">
    <source>
        <dbReference type="Proteomes" id="UP000092698"/>
    </source>
</evidence>
<keyword evidence="1" id="KW-0802">TPR repeat</keyword>
<reference evidence="3 4" key="1">
    <citation type="submission" date="2016-07" db="EMBL/GenBank/DDBJ databases">
        <title>Complete genome sequence of Altererythrobacter namhicola JCM 16345T, containing esterase-encoding genes.</title>
        <authorList>
            <person name="Cheng H."/>
            <person name="Wu Y.-H."/>
            <person name="Jian S.-L."/>
            <person name="Huo Y.-Y."/>
            <person name="Wang C.-S."/>
            <person name="Xu X.-W."/>
        </authorList>
    </citation>
    <scope>NUCLEOTIDE SEQUENCE [LARGE SCALE GENOMIC DNA]</scope>
    <source>
        <strain evidence="3 4">JCM 16345</strain>
    </source>
</reference>
<dbReference type="PROSITE" id="PS50005">
    <property type="entry name" value="TPR"/>
    <property type="match status" value="1"/>
</dbReference>
<dbReference type="PATRIC" id="fig|645517.4.peg.1556"/>
<organism evidence="3 4">
    <name type="scientific">Paraurantiacibacter namhicola</name>
    <dbReference type="NCBI Taxonomy" id="645517"/>
    <lineage>
        <taxon>Bacteria</taxon>
        <taxon>Pseudomonadati</taxon>
        <taxon>Pseudomonadota</taxon>
        <taxon>Alphaproteobacteria</taxon>
        <taxon>Sphingomonadales</taxon>
        <taxon>Erythrobacteraceae</taxon>
        <taxon>Paraurantiacibacter</taxon>
    </lineage>
</organism>
<dbReference type="SMART" id="SM00028">
    <property type="entry name" value="TPR"/>
    <property type="match status" value="7"/>
</dbReference>
<dbReference type="KEGG" id="anh:A6F65_01566"/>
<keyword evidence="4" id="KW-1185">Reference proteome</keyword>
<dbReference type="Gene3D" id="1.25.40.10">
    <property type="entry name" value="Tetratricopeptide repeat domain"/>
    <property type="match status" value="3"/>
</dbReference>
<keyword evidence="2" id="KW-0732">Signal</keyword>
<dbReference type="PANTHER" id="PTHR12558">
    <property type="entry name" value="CELL DIVISION CYCLE 16,23,27"/>
    <property type="match status" value="1"/>
</dbReference>
<proteinExistence type="predicted"/>
<dbReference type="Proteomes" id="UP000092698">
    <property type="component" value="Chromosome"/>
</dbReference>
<feature type="repeat" description="TPR" evidence="1">
    <location>
        <begin position="128"/>
        <end position="161"/>
    </location>
</feature>
<evidence type="ECO:0000313" key="3">
    <source>
        <dbReference type="EMBL" id="ANU07866.1"/>
    </source>
</evidence>
<accession>A0A1C7D8Q1</accession>
<protein>
    <submittedName>
        <fullName evidence="3">Tetratricopeptide repeat protein</fullName>
    </submittedName>
</protein>
<feature type="signal peptide" evidence="2">
    <location>
        <begin position="1"/>
        <end position="23"/>
    </location>
</feature>
<dbReference type="Pfam" id="PF13432">
    <property type="entry name" value="TPR_16"/>
    <property type="match status" value="3"/>
</dbReference>
<dbReference type="RefSeq" id="WP_067787447.1">
    <property type="nucleotide sequence ID" value="NZ_CP016545.1"/>
</dbReference>
<evidence type="ECO:0000256" key="2">
    <source>
        <dbReference type="SAM" id="SignalP"/>
    </source>
</evidence>
<dbReference type="PANTHER" id="PTHR12558:SF13">
    <property type="entry name" value="CELL DIVISION CYCLE PROTEIN 27 HOMOLOG"/>
    <property type="match status" value="1"/>
</dbReference>
<sequence>MTSRRKPLLAALAAALLALPLSAQEQRDWLAEAAVAIASGDGIAAEVLARRALEAGVPRSRVAPYLGRAELLQGELGEARRWLEGENFAPEAWREGYHALALLRMAEGDGPAAARAFDRALERGPGTAELWVDFGRLRYRGGEQHLAREAVMRALELGPDDPRALVFRAQLARDSEGLVAATAWFERALKTAPDDVDLMGEYAATLGEAGRYTDMLRVVRQMHEIEPAHPRIYYLQAVLAARTGQDNLARRLLYRTGEVYAESPAYLMLTGIIELRGGNARLAVEQFDQLVRRQPQNAAARLLFGRALLANGEGNEAIAQLQPPADRPDASPYLLTLVGRAFEQEGDREQAANYLDRASNARIPQGVSVLPNGEGDELLVFRFGDEPDRGDVAVARLRQMLGQDNSAGARAVARQISGRYSHSSDMEIVLGDTLLLTGDPANALGNYARSASVRRPFSLILRMAAAQRALGNEAAARLLVMNYLRQNPMSGDAAAMLGYLHLASGNAAMAARYFDYALALGHGRRDPYLLRALAEARLQSGKVDGAMDSAIDAYRVQRSSGPVADTLADIARRAGRGEDAAVFARKAQRSVSPQP</sequence>
<dbReference type="STRING" id="645517.A6F65_01566"/>
<gene>
    <name evidence="3" type="ORF">A6F65_01566</name>
</gene>
<evidence type="ECO:0000256" key="1">
    <source>
        <dbReference type="PROSITE-ProRule" id="PRU00339"/>
    </source>
</evidence>
<dbReference type="InterPro" id="IPR019734">
    <property type="entry name" value="TPR_rpt"/>
</dbReference>
<name>A0A1C7D8Q1_9SPHN</name>
<dbReference type="SUPFAM" id="SSF48452">
    <property type="entry name" value="TPR-like"/>
    <property type="match status" value="3"/>
</dbReference>
<dbReference type="EMBL" id="CP016545">
    <property type="protein sequence ID" value="ANU07866.1"/>
    <property type="molecule type" value="Genomic_DNA"/>
</dbReference>